<accession>A0A2S4JND1</accession>
<evidence type="ECO:0000256" key="6">
    <source>
        <dbReference type="ARBA" id="ARBA00022729"/>
    </source>
</evidence>
<organism evidence="7 8">
    <name type="scientific">Alkalispirochaeta sphaeroplastigenens</name>
    <dbReference type="NCBI Taxonomy" id="1187066"/>
    <lineage>
        <taxon>Bacteria</taxon>
        <taxon>Pseudomonadati</taxon>
        <taxon>Spirochaetota</taxon>
        <taxon>Spirochaetia</taxon>
        <taxon>Spirochaetales</taxon>
        <taxon>Spirochaetaceae</taxon>
        <taxon>Alkalispirochaeta</taxon>
    </lineage>
</organism>
<protein>
    <recommendedName>
        <fullName evidence="4">sn-glycerol-3-phosphate-binding periplasmic protein UgpB</fullName>
    </recommendedName>
</protein>
<evidence type="ECO:0000313" key="7">
    <source>
        <dbReference type="EMBL" id="POR01021.1"/>
    </source>
</evidence>
<evidence type="ECO:0000256" key="2">
    <source>
        <dbReference type="ARBA" id="ARBA00008520"/>
    </source>
</evidence>
<reference evidence="8" key="1">
    <citation type="submission" date="2015-12" db="EMBL/GenBank/DDBJ databases">
        <authorList>
            <person name="Lodha T.D."/>
            <person name="Chintalapati S."/>
            <person name="Chintalapati V.R."/>
            <person name="Sravanthi T."/>
        </authorList>
    </citation>
    <scope>NUCLEOTIDE SEQUENCE [LARGE SCALE GENOMIC DNA]</scope>
    <source>
        <strain evidence="8">JC133</strain>
    </source>
</reference>
<keyword evidence="8" id="KW-1185">Reference proteome</keyword>
<gene>
    <name evidence="7" type="ORF">AU468_09145</name>
</gene>
<evidence type="ECO:0000256" key="5">
    <source>
        <dbReference type="ARBA" id="ARBA00022448"/>
    </source>
</evidence>
<evidence type="ECO:0000256" key="4">
    <source>
        <dbReference type="ARBA" id="ARBA00017470"/>
    </source>
</evidence>
<dbReference type="AlphaFoldDB" id="A0A2S4JND1"/>
<dbReference type="InterPro" id="IPR006059">
    <property type="entry name" value="SBP"/>
</dbReference>
<keyword evidence="6" id="KW-0732">Signal</keyword>
<dbReference type="Proteomes" id="UP000237350">
    <property type="component" value="Unassembled WGS sequence"/>
</dbReference>
<dbReference type="Pfam" id="PF01547">
    <property type="entry name" value="SBP_bac_1"/>
    <property type="match status" value="1"/>
</dbReference>
<dbReference type="PANTHER" id="PTHR43649:SF31">
    <property type="entry name" value="SN-GLYCEROL-3-PHOSPHATE-BINDING PERIPLASMIC PROTEIN UGPB"/>
    <property type="match status" value="1"/>
</dbReference>
<dbReference type="PANTHER" id="PTHR43649">
    <property type="entry name" value="ARABINOSE-BINDING PROTEIN-RELATED"/>
    <property type="match status" value="1"/>
</dbReference>
<comment type="similarity">
    <text evidence="2">Belongs to the bacterial solute-binding protein 1 family.</text>
</comment>
<evidence type="ECO:0000256" key="1">
    <source>
        <dbReference type="ARBA" id="ARBA00004418"/>
    </source>
</evidence>
<evidence type="ECO:0000313" key="8">
    <source>
        <dbReference type="Proteomes" id="UP000237350"/>
    </source>
</evidence>
<dbReference type="EMBL" id="LPWH01000070">
    <property type="protein sequence ID" value="POR01021.1"/>
    <property type="molecule type" value="Genomic_DNA"/>
</dbReference>
<comment type="caution">
    <text evidence="7">The sequence shown here is derived from an EMBL/GenBank/DDBJ whole genome shotgun (WGS) entry which is preliminary data.</text>
</comment>
<dbReference type="CDD" id="cd13585">
    <property type="entry name" value="PBP2_TMBP_like"/>
    <property type="match status" value="1"/>
</dbReference>
<dbReference type="Gene3D" id="3.40.190.10">
    <property type="entry name" value="Periplasmic binding protein-like II"/>
    <property type="match status" value="1"/>
</dbReference>
<sequence length="408" mass="45672">MIMIPAIMGCGSGTDSTVTLQMMYWDNVQKPVIDAAIAEFQEAHPHIRVNSTIVPWGQYWQRLQTTMVGGTAPDVFWMNVPNFPRYAENGHLMNLQPYLDAAGIDVSVYPHDLVERYRLNGDVHTVPEQFDTIALAYNRRLFDEAGVAYPDEGWDWNTLREKAALLTRDRPSGRQYGFIANSDSQAGYYNFMVMNGGRIISEDRKESGFRDSGSIEAIQFLVDLMYTDKSAPPGQELYELNNPLDLFVSGNAAMTTIGSWSVPVVYGALGEDVNVAPLPVSPATGERRSIIHGLGWAGSARTRHPEETWLLLEHLISREFAARLAAEAITIPGYEGMADAWIEAIPSMDLQVFIDAQSYSWPYPVSRNTSEWMSIETREMRDVWLGAREVSEAMATIAEEMDRVLAAE</sequence>
<dbReference type="GO" id="GO:0042597">
    <property type="term" value="C:periplasmic space"/>
    <property type="evidence" value="ECO:0007669"/>
    <property type="project" value="UniProtKB-SubCell"/>
</dbReference>
<name>A0A2S4JND1_9SPIO</name>
<dbReference type="SUPFAM" id="SSF53850">
    <property type="entry name" value="Periplasmic binding protein-like II"/>
    <property type="match status" value="1"/>
</dbReference>
<comment type="subunit">
    <text evidence="3">The complex is composed of two ATP-binding proteins (UgpC), two transmembrane proteins (UgpA and UgpE) and a solute-binding protein (UgpB).</text>
</comment>
<evidence type="ECO:0000256" key="3">
    <source>
        <dbReference type="ARBA" id="ARBA00011557"/>
    </source>
</evidence>
<comment type="subcellular location">
    <subcellularLocation>
        <location evidence="1">Periplasm</location>
    </subcellularLocation>
</comment>
<keyword evidence="5" id="KW-0813">Transport</keyword>
<proteinExistence type="inferred from homology"/>
<dbReference type="InterPro" id="IPR050490">
    <property type="entry name" value="Bact_solute-bd_prot1"/>
</dbReference>